<dbReference type="EMBL" id="MTYI01000016">
    <property type="protein sequence ID" value="PNP58895.1"/>
    <property type="molecule type" value="Genomic_DNA"/>
</dbReference>
<dbReference type="AlphaFoldDB" id="A0A2K0UMB4"/>
<comment type="caution">
    <text evidence="1">The sequence shown here is derived from an EMBL/GenBank/DDBJ whole genome shotgun (WGS) entry which is preliminary data.</text>
</comment>
<proteinExistence type="predicted"/>
<dbReference type="Proteomes" id="UP000236290">
    <property type="component" value="Unassembled WGS sequence"/>
</dbReference>
<dbReference type="OrthoDB" id="4899595at2759"/>
<accession>A0A2K0UMB4</accession>
<name>A0A2K0UMB4_TRIHA</name>
<organism evidence="1 2">
    <name type="scientific">Trichoderma harzianum</name>
    <name type="common">Hypocrea lixii</name>
    <dbReference type="NCBI Taxonomy" id="5544"/>
    <lineage>
        <taxon>Eukaryota</taxon>
        <taxon>Fungi</taxon>
        <taxon>Dikarya</taxon>
        <taxon>Ascomycota</taxon>
        <taxon>Pezizomycotina</taxon>
        <taxon>Sordariomycetes</taxon>
        <taxon>Hypocreomycetidae</taxon>
        <taxon>Hypocreales</taxon>
        <taxon>Hypocreaceae</taxon>
        <taxon>Trichoderma</taxon>
    </lineage>
</organism>
<evidence type="ECO:0000313" key="2">
    <source>
        <dbReference type="Proteomes" id="UP000236290"/>
    </source>
</evidence>
<evidence type="ECO:0000313" key="1">
    <source>
        <dbReference type="EMBL" id="PNP58895.1"/>
    </source>
</evidence>
<gene>
    <name evidence="1" type="ORF">THARTR1_01143</name>
</gene>
<protein>
    <submittedName>
        <fullName evidence="1">Uncharacterized protein</fullName>
    </submittedName>
</protein>
<sequence>MDPEKLQELIAKGKTLYDKAVFDINRDGNTFKQLPDLGPNYDINIDPGSDISIHKDHEKSVSELGHPLTDYCLAVAGNVPCSEVPPYQNYIHDKGKAILCMHNFAAQDRLFGKPGRLFWSDLMAACFSQTMTACGCDTNGLDAIWRLNIVNQDTQNVIETYCKDEAVEFGTGDEGFYALLATDHGKDPARMLATYPQMFGRRFMAKVKVFRYRDHLNPCICWILEELPPPTLQTSTQPSGPLSKKTSAQP</sequence>
<reference evidence="1 2" key="1">
    <citation type="submission" date="2017-02" db="EMBL/GenBank/DDBJ databases">
        <title>Genomes of Trichoderma spp. with biocontrol activity.</title>
        <authorList>
            <person name="Gardiner D."/>
            <person name="Kazan K."/>
            <person name="Vos C."/>
            <person name="Harvey P."/>
        </authorList>
    </citation>
    <scope>NUCLEOTIDE SEQUENCE [LARGE SCALE GENOMIC DNA]</scope>
    <source>
        <strain evidence="1 2">Tr1</strain>
    </source>
</reference>